<dbReference type="RefSeq" id="WP_090812911.1">
    <property type="nucleotide sequence ID" value="NZ_FNKX01000005.1"/>
</dbReference>
<dbReference type="Gene3D" id="3.40.50.150">
    <property type="entry name" value="Vaccinia Virus protein VP39"/>
    <property type="match status" value="1"/>
</dbReference>
<evidence type="ECO:0000256" key="1">
    <source>
        <dbReference type="SAM" id="MobiDB-lite"/>
    </source>
</evidence>
<dbReference type="SUPFAM" id="SSF53335">
    <property type="entry name" value="S-adenosyl-L-methionine-dependent methyltransferases"/>
    <property type="match status" value="1"/>
</dbReference>
<evidence type="ECO:0000313" key="3">
    <source>
        <dbReference type="Proteomes" id="UP000199365"/>
    </source>
</evidence>
<name>A0A1H1KLD5_9BURK</name>
<dbReference type="InterPro" id="IPR029063">
    <property type="entry name" value="SAM-dependent_MTases_sf"/>
</dbReference>
<protein>
    <recommendedName>
        <fullName evidence="4">Methyltransferase domain-containing protein</fullName>
    </recommendedName>
</protein>
<gene>
    <name evidence="2" type="ORF">SAMN05445850_8589</name>
</gene>
<keyword evidence="3" id="KW-1185">Reference proteome</keyword>
<feature type="region of interest" description="Disordered" evidence="1">
    <location>
        <begin position="1"/>
        <end position="24"/>
    </location>
</feature>
<dbReference type="EMBL" id="FNKX01000005">
    <property type="protein sequence ID" value="SDR63046.1"/>
    <property type="molecule type" value="Genomic_DNA"/>
</dbReference>
<dbReference type="Proteomes" id="UP000199365">
    <property type="component" value="Unassembled WGS sequence"/>
</dbReference>
<proteinExistence type="predicted"/>
<dbReference type="AlphaFoldDB" id="A0A1H1KLD5"/>
<evidence type="ECO:0008006" key="4">
    <source>
        <dbReference type="Google" id="ProtNLM"/>
    </source>
</evidence>
<reference evidence="3" key="1">
    <citation type="submission" date="2016-10" db="EMBL/GenBank/DDBJ databases">
        <authorList>
            <person name="Varghese N."/>
            <person name="Submissions S."/>
        </authorList>
    </citation>
    <scope>NUCLEOTIDE SEQUENCE [LARGE SCALE GENOMIC DNA]</scope>
    <source>
        <strain evidence="3">DUS833</strain>
    </source>
</reference>
<dbReference type="CDD" id="cd02440">
    <property type="entry name" value="AdoMet_MTases"/>
    <property type="match status" value="1"/>
</dbReference>
<evidence type="ECO:0000313" key="2">
    <source>
        <dbReference type="EMBL" id="SDR63046.1"/>
    </source>
</evidence>
<dbReference type="STRING" id="157910.SAMN05445850_8589"/>
<organism evidence="2 3">
    <name type="scientific">Paraburkholderia tuberum</name>
    <dbReference type="NCBI Taxonomy" id="157910"/>
    <lineage>
        <taxon>Bacteria</taxon>
        <taxon>Pseudomonadati</taxon>
        <taxon>Pseudomonadota</taxon>
        <taxon>Betaproteobacteria</taxon>
        <taxon>Burkholderiales</taxon>
        <taxon>Burkholderiaceae</taxon>
        <taxon>Paraburkholderia</taxon>
    </lineage>
</organism>
<accession>A0A1H1KLD5</accession>
<sequence>MKNANGPVAQATRHDQLISHGAGSPDNYGDLLQSIQSIKSRLRLAGDLPGATVDQQIRLVDKLSAFELGRFLIENRGLNAYWTHQLVTYRPGTVSAGSISDLEYRIFEKLPVVLATRERFGIFRQQLQALLRSGLALASVPCGLMDELLLLDYELHPDVTLTGIDLDQLALNDASDLAQERGLAGRLSLRLEDAWTPNLKATIDVLTSNGLNIYEPDNGRVTALYRAFFDMLKPGGSLVTSFLTPPPTLSAESPWKLTEIDQESLSLQHLLFVRVIEVKWSAFRTHAQTLAQLEDAGFADIRFIDDRARMFPTVIAQKPF</sequence>